<dbReference type="SUPFAM" id="SSF53474">
    <property type="entry name" value="alpha/beta-Hydrolases"/>
    <property type="match status" value="2"/>
</dbReference>
<protein>
    <submittedName>
        <fullName evidence="4">CHAT domain-containing protein</fullName>
    </submittedName>
</protein>
<feature type="domain" description="DUF7379" evidence="3">
    <location>
        <begin position="190"/>
        <end position="273"/>
    </location>
</feature>
<dbReference type="InterPro" id="IPR029058">
    <property type="entry name" value="AB_hydrolase_fold"/>
</dbReference>
<accession>A0A437JWE4</accession>
<dbReference type="GO" id="GO:0008374">
    <property type="term" value="F:O-acyltransferase activity"/>
    <property type="evidence" value="ECO:0007669"/>
    <property type="project" value="InterPro"/>
</dbReference>
<proteinExistence type="predicted"/>
<reference evidence="4 5" key="1">
    <citation type="submission" date="2019-01" db="EMBL/GenBank/DDBJ databases">
        <authorList>
            <person name="Chen W.-M."/>
        </authorList>
    </citation>
    <scope>NUCLEOTIDE SEQUENCE [LARGE SCALE GENOMIC DNA]</scope>
    <source>
        <strain evidence="4 5">ICH-3</strain>
    </source>
</reference>
<evidence type="ECO:0000313" key="4">
    <source>
        <dbReference type="EMBL" id="RVT51692.1"/>
    </source>
</evidence>
<name>A0A437JWE4_9BURK</name>
<dbReference type="InterPro" id="IPR003386">
    <property type="entry name" value="LACT/PDAT_acylTrfase"/>
</dbReference>
<feature type="region of interest" description="Disordered" evidence="1">
    <location>
        <begin position="882"/>
        <end position="906"/>
    </location>
</feature>
<dbReference type="GO" id="GO:0006629">
    <property type="term" value="P:lipid metabolic process"/>
    <property type="evidence" value="ECO:0007669"/>
    <property type="project" value="InterPro"/>
</dbReference>
<dbReference type="InterPro" id="IPR055803">
    <property type="entry name" value="DUF7379"/>
</dbReference>
<evidence type="ECO:0000313" key="5">
    <source>
        <dbReference type="Proteomes" id="UP000288178"/>
    </source>
</evidence>
<dbReference type="RefSeq" id="WP_128198693.1">
    <property type="nucleotide sequence ID" value="NZ_SACT01000003.1"/>
</dbReference>
<gene>
    <name evidence="4" type="ORF">ENE75_12845</name>
</gene>
<dbReference type="InterPro" id="IPR024983">
    <property type="entry name" value="CHAT_dom"/>
</dbReference>
<evidence type="ECO:0000259" key="2">
    <source>
        <dbReference type="Pfam" id="PF12770"/>
    </source>
</evidence>
<feature type="domain" description="CHAT" evidence="2">
    <location>
        <begin position="1227"/>
        <end position="1520"/>
    </location>
</feature>
<dbReference type="Pfam" id="PF12770">
    <property type="entry name" value="CHAT"/>
    <property type="match status" value="1"/>
</dbReference>
<evidence type="ECO:0000259" key="3">
    <source>
        <dbReference type="Pfam" id="PF24096"/>
    </source>
</evidence>
<dbReference type="Gene3D" id="3.40.50.1820">
    <property type="entry name" value="alpha/beta hydrolase"/>
    <property type="match status" value="2"/>
</dbReference>
<dbReference type="PANTHER" id="PTHR37946">
    <property type="entry name" value="SLL1969 PROTEIN"/>
    <property type="match status" value="1"/>
</dbReference>
<dbReference type="Pfam" id="PF24096">
    <property type="entry name" value="DUF7379"/>
    <property type="match status" value="1"/>
</dbReference>
<dbReference type="OrthoDB" id="869379at2"/>
<dbReference type="Pfam" id="PF02450">
    <property type="entry name" value="LCAT"/>
    <property type="match status" value="1"/>
</dbReference>
<sequence>MSTAPITFLVPGQTAATRSGAPLRASDGLPGQVKARVTVGARRAGVEPVRLEAVPGEDLVVLHVAGGPALVLHPETARDMLLGQGTQTTRSAGVATGDVVVPTQLRWRSLEQTAPARSRGFLGDVLLQAVEVLTGLAKDKAVDFAASAVVAKVDGQVVPGVYRLDPTGLKPLKDRARPLTAVEPADGPLLVLLHGTFVDTASTFGKLWDLHPAQVQALFGHYRQQVYALDHPTLGASPIENALTLAQALPKGARLHLATHSRGGLVAEVLARVCGRGGELSADDLKPFAGAAYAPQRAALQQLAARVKQQGITVERIVRVACPTRGTLLASRRLDAYLSVLRWGLQLAGIPVAPALLDFLSEVARRREDPGKLPGLAAMMPDSPLVRWLNGGEPVPGDLRVVAGDLEGDTLGSWVKTLLADAFYWTDNDIVVQTRSMYGGTPRLNGGAQFLLDQGGKVTHFNYFINARTVGAVVEGLTQERPSGYRPIGPLSWAGEDAGGVRAARARPTGLPAPADRPAVFLLPGILGSHLKLGDKRIWLSLRLLGGLERLAWPDAGASVHPDGPIGLFYDDLAEYLERTHEVIPFAFDWRRPIEEEARRLADAIDRELALREASRQPVRLIAHSMGGLVARTVQLERPETWNRMLERSGARLLMLGTPNGGSWAPMQVLSGDDRFGNLLAAVGGMFDDERAREVMAGMPGFLQLQAGLLDDDGRLARHETWADMARRDLQKVRDANWWHRNWIAPDDPTQLSPYTWGVPEQPVLNRALALRRRLDEQRTQALPAFADRLLLVVGHARYTPDGWQWGDEGLEYLNAVDGGDGRVPLHSALLPGVRTWTLKVEHGSLPDHAEAFEAYRELLEHGDTERLPRLAAAAVRSAAGGTQDGAATVEHVTSRPSRGRQLGAARPMDSMKALLSAPGLEADGTPAQTAERGAALQVEVCNGDLTFIGQPLMLGHYHATKVTGTEGVIDRRLGGALTASLEAGLYPQGIGEHQIFVNGGAPDDPWRAPRPRAAIVIGLGDEGALTQKDLAFAVRQAALAWLQRLAEQGEAASAVELAATLMGSGGAGMGPGESAAAIATGVRDAAEIVRRGNATRQATADAAGRPDTAQLWPLPTRLTLVELYLERASDAWRALQVQATAAPGHFVIGPVIVSGTGPLRRQIDTAYRGADYDLITALSPAGAPDQIAFRLDTRRARSELRSVATQATLVEQIVRRAADDTNDDTQLGRTLFQLLIPRDMEAYLGGTERMVLELDTRTARVPWELLDSPPERRSGGDPRPWAVRTRLLRKLQTARFRSQVRDAGADEQVLVVGEPKLNDARYAPLPGALQEARAVATALGGLQGVGAERVKLVAEAEAVAILNALFERPWRIVHIAGHGETTDGEGGPGGLVMSDKSFLGPREIEQMRDVPELVFVNCCHLAKIAPEEPGRQSLDRPNFAASVAEALIEAGVRCVVAAGWAVDDDAAAAFAGRFYRTLLSGRTFIDAVAEAREAAWRQADPTQGGNGNNTWAAYQCYGDPDWVFRRGVGDAQARDPVVDEYASLSSPLGLALALEKLAVESEFQGRPLKRQLEHIRHLEARFGTLWGGMGAIAEAFGVAYAKAGAMAPAVDWYGRATAAADASASMKAHEQWLNLRARLAETQAREHAPKSHAWASCRREVQTAVQQLEALTALQPTVERHNLVGSAWKRLSMLLLGSDARGAADARARSDAAYGRAEAMALAQDAPELFYPVINRMAYALAMHPEPSFPGFEPGLVARARDSAQAKVLAEPDFWSVVTLIELDAFEAAGAGTLHALIGGLLARAEDLHSRAAAPKNWASVRDNAEYALRGRVAKAAGAERQALADWLDRLALYAGQKAGG</sequence>
<evidence type="ECO:0000256" key="1">
    <source>
        <dbReference type="SAM" id="MobiDB-lite"/>
    </source>
</evidence>
<keyword evidence="5" id="KW-1185">Reference proteome</keyword>
<comment type="caution">
    <text evidence="4">The sequence shown here is derived from an EMBL/GenBank/DDBJ whole genome shotgun (WGS) entry which is preliminary data.</text>
</comment>
<dbReference type="EMBL" id="SACT01000003">
    <property type="protein sequence ID" value="RVT51692.1"/>
    <property type="molecule type" value="Genomic_DNA"/>
</dbReference>
<organism evidence="4 5">
    <name type="scientific">Rubrivivax albus</name>
    <dbReference type="NCBI Taxonomy" id="2499835"/>
    <lineage>
        <taxon>Bacteria</taxon>
        <taxon>Pseudomonadati</taxon>
        <taxon>Pseudomonadota</taxon>
        <taxon>Betaproteobacteria</taxon>
        <taxon>Burkholderiales</taxon>
        <taxon>Sphaerotilaceae</taxon>
        <taxon>Rubrivivax</taxon>
    </lineage>
</organism>
<dbReference type="PANTHER" id="PTHR37946:SF1">
    <property type="entry name" value="SLL1969 PROTEIN"/>
    <property type="match status" value="1"/>
</dbReference>
<dbReference type="Proteomes" id="UP000288178">
    <property type="component" value="Unassembled WGS sequence"/>
</dbReference>